<organism evidence="2 3">
    <name type="scientific">Nephila pilipes</name>
    <name type="common">Giant wood spider</name>
    <name type="synonym">Nephila maculata</name>
    <dbReference type="NCBI Taxonomy" id="299642"/>
    <lineage>
        <taxon>Eukaryota</taxon>
        <taxon>Metazoa</taxon>
        <taxon>Ecdysozoa</taxon>
        <taxon>Arthropoda</taxon>
        <taxon>Chelicerata</taxon>
        <taxon>Arachnida</taxon>
        <taxon>Araneae</taxon>
        <taxon>Araneomorphae</taxon>
        <taxon>Entelegynae</taxon>
        <taxon>Araneoidea</taxon>
        <taxon>Nephilidae</taxon>
        <taxon>Nephila</taxon>
    </lineage>
</organism>
<keyword evidence="1" id="KW-0812">Transmembrane</keyword>
<comment type="caution">
    <text evidence="2">The sequence shown here is derived from an EMBL/GenBank/DDBJ whole genome shotgun (WGS) entry which is preliminary data.</text>
</comment>
<dbReference type="EMBL" id="BMAW01002594">
    <property type="protein sequence ID" value="GFS79375.1"/>
    <property type="molecule type" value="Genomic_DNA"/>
</dbReference>
<feature type="non-terminal residue" evidence="2">
    <location>
        <position position="67"/>
    </location>
</feature>
<sequence>MAIVLKVISTFFRFTGCLGYSLGLLGVYYAGCNRTISNIFSITAMSFFGFAFGGSLITPVDMSPTFA</sequence>
<keyword evidence="3" id="KW-1185">Reference proteome</keyword>
<gene>
    <name evidence="2" type="ORF">NPIL_83941</name>
</gene>
<accession>A0A8X6T655</accession>
<protein>
    <submittedName>
        <fullName evidence="2">Uncharacterized protein</fullName>
    </submittedName>
</protein>
<proteinExistence type="predicted"/>
<evidence type="ECO:0000256" key="1">
    <source>
        <dbReference type="SAM" id="Phobius"/>
    </source>
</evidence>
<reference evidence="2" key="1">
    <citation type="submission" date="2020-08" db="EMBL/GenBank/DDBJ databases">
        <title>Multicomponent nature underlies the extraordinary mechanical properties of spider dragline silk.</title>
        <authorList>
            <person name="Kono N."/>
            <person name="Nakamura H."/>
            <person name="Mori M."/>
            <person name="Yoshida Y."/>
            <person name="Ohtoshi R."/>
            <person name="Malay A.D."/>
            <person name="Moran D.A.P."/>
            <person name="Tomita M."/>
            <person name="Numata K."/>
            <person name="Arakawa K."/>
        </authorList>
    </citation>
    <scope>NUCLEOTIDE SEQUENCE</scope>
</reference>
<feature type="transmembrane region" description="Helical" evidence="1">
    <location>
        <begin position="36"/>
        <end position="57"/>
    </location>
</feature>
<evidence type="ECO:0000313" key="3">
    <source>
        <dbReference type="Proteomes" id="UP000887013"/>
    </source>
</evidence>
<evidence type="ECO:0000313" key="2">
    <source>
        <dbReference type="EMBL" id="GFS79375.1"/>
    </source>
</evidence>
<dbReference type="Proteomes" id="UP000887013">
    <property type="component" value="Unassembled WGS sequence"/>
</dbReference>
<dbReference type="AlphaFoldDB" id="A0A8X6T655"/>
<keyword evidence="1" id="KW-1133">Transmembrane helix</keyword>
<feature type="transmembrane region" description="Helical" evidence="1">
    <location>
        <begin position="12"/>
        <end position="30"/>
    </location>
</feature>
<name>A0A8X6T655_NEPPI</name>
<keyword evidence="1" id="KW-0472">Membrane</keyword>